<dbReference type="KEGG" id="zmk:HG535_0D00630"/>
<sequence>METPAAEYANLNGNGNGGSTAVEHHHHHHHHYHVYDPAEPNIQRRQITGGSRFSIGNGVYSRASTVDAGNPSSSDSCDSQNQMRKLKTAPLVQAYASIKTLSLSHLTAKQHLLMALCRDVSLLPPITYTFSSLRKAWRILFQNNVKLLHEPQSLKDAMSFLLQNYAKHNATVSNNLQAGSNLESSNLLLNTLTTARASEYMLCSLWCIVSLYLTYSILDSLMVRWIVKYSTLAAILRMFSMSLIIITLELLLLSSLSPKGDYHLHTWILLSCLLTSAYIWQNYLTSNLNYVSPNDYEEDCIDCDDDDFNNRHKSSDSITSISLTGSHSLGSPPGSSCTTGARARKSRRRIRKSFQFTKKRTIDFYNITVFCVVPVGFASFITMIGLLRNLVIQRLDVEQLARMIQTTNYFQE</sequence>
<dbReference type="GO" id="GO:0005789">
    <property type="term" value="C:endoplasmic reticulum membrane"/>
    <property type="evidence" value="ECO:0007669"/>
    <property type="project" value="InterPro"/>
</dbReference>
<feature type="compositionally biased region" description="Low complexity" evidence="1">
    <location>
        <begin position="323"/>
        <end position="336"/>
    </location>
</feature>
<dbReference type="Pfam" id="PF12326">
    <property type="entry name" value="EOS1"/>
    <property type="match status" value="1"/>
</dbReference>
<feature type="transmembrane region" description="Helical" evidence="2">
    <location>
        <begin position="264"/>
        <end position="281"/>
    </location>
</feature>
<feature type="region of interest" description="Disordered" evidence="1">
    <location>
        <begin position="323"/>
        <end position="342"/>
    </location>
</feature>
<accession>A0A7H9B1Q5</accession>
<evidence type="ECO:0000313" key="4">
    <source>
        <dbReference type="Proteomes" id="UP000509704"/>
    </source>
</evidence>
<evidence type="ECO:0000256" key="1">
    <source>
        <dbReference type="SAM" id="MobiDB-lite"/>
    </source>
</evidence>
<proteinExistence type="predicted"/>
<feature type="transmembrane region" description="Helical" evidence="2">
    <location>
        <begin position="200"/>
        <end position="218"/>
    </location>
</feature>
<keyword evidence="2" id="KW-0812">Transmembrane</keyword>
<dbReference type="RefSeq" id="XP_037144084.1">
    <property type="nucleotide sequence ID" value="XM_037288189.1"/>
</dbReference>
<feature type="transmembrane region" description="Helical" evidence="2">
    <location>
        <begin position="230"/>
        <end position="252"/>
    </location>
</feature>
<organism evidence="3 4">
    <name type="scientific">Zygotorulaspora mrakii</name>
    <name type="common">Zygosaccharomyces mrakii</name>
    <dbReference type="NCBI Taxonomy" id="42260"/>
    <lineage>
        <taxon>Eukaryota</taxon>
        <taxon>Fungi</taxon>
        <taxon>Dikarya</taxon>
        <taxon>Ascomycota</taxon>
        <taxon>Saccharomycotina</taxon>
        <taxon>Saccharomycetes</taxon>
        <taxon>Saccharomycetales</taxon>
        <taxon>Saccharomycetaceae</taxon>
        <taxon>Zygotorulaspora</taxon>
    </lineage>
</organism>
<dbReference type="PANTHER" id="PTHR28147">
    <property type="entry name" value="N-GLYCOSYLATION PROTEIN EOS1"/>
    <property type="match status" value="1"/>
</dbReference>
<keyword evidence="4" id="KW-1185">Reference proteome</keyword>
<dbReference type="InterPro" id="IPR021100">
    <property type="entry name" value="N-glycosylation_EOS1"/>
</dbReference>
<keyword evidence="2" id="KW-1133">Transmembrane helix</keyword>
<feature type="transmembrane region" description="Helical" evidence="2">
    <location>
        <begin position="364"/>
        <end position="387"/>
    </location>
</feature>
<feature type="region of interest" description="Disordered" evidence="1">
    <location>
        <begin position="1"/>
        <end position="38"/>
    </location>
</feature>
<dbReference type="EMBL" id="CP058607">
    <property type="protein sequence ID" value="QLG72356.1"/>
    <property type="molecule type" value="Genomic_DNA"/>
</dbReference>
<dbReference type="GO" id="GO:0034599">
    <property type="term" value="P:cellular response to oxidative stress"/>
    <property type="evidence" value="ECO:0007669"/>
    <property type="project" value="InterPro"/>
</dbReference>
<keyword evidence="2" id="KW-0472">Membrane</keyword>
<dbReference type="PANTHER" id="PTHR28147:SF1">
    <property type="entry name" value="N-GLYCOSYLATION PROTEIN EOS1"/>
    <property type="match status" value="1"/>
</dbReference>
<dbReference type="Proteomes" id="UP000509704">
    <property type="component" value="Chromosome 4"/>
</dbReference>
<evidence type="ECO:0000313" key="3">
    <source>
        <dbReference type="EMBL" id="QLG72356.1"/>
    </source>
</evidence>
<reference evidence="3 4" key="1">
    <citation type="submission" date="2020-07" db="EMBL/GenBank/DDBJ databases">
        <title>The yeast mating-type switching endonuclease HO is a domesticated member of an unorthodox homing genetic element family.</title>
        <authorList>
            <person name="Coughlan A.Y."/>
            <person name="Lombardi L."/>
            <person name="Braun-Galleani S."/>
            <person name="Martos A.R."/>
            <person name="Galeote V."/>
            <person name="Bigey F."/>
            <person name="Dequin S."/>
            <person name="Byrne K.P."/>
            <person name="Wolfe K.H."/>
        </authorList>
    </citation>
    <scope>NUCLEOTIDE SEQUENCE [LARGE SCALE GENOMIC DNA]</scope>
    <source>
        <strain evidence="3 4">NRRL Y-6702</strain>
    </source>
</reference>
<evidence type="ECO:0000256" key="2">
    <source>
        <dbReference type="SAM" id="Phobius"/>
    </source>
</evidence>
<gene>
    <name evidence="3" type="ORF">HG535_0D00630</name>
</gene>
<dbReference type="PRINTS" id="PR02070">
    <property type="entry name" value="NGLYCOSEOS1"/>
</dbReference>
<dbReference type="GO" id="GO:0006487">
    <property type="term" value="P:protein N-linked glycosylation"/>
    <property type="evidence" value="ECO:0007669"/>
    <property type="project" value="TreeGrafter"/>
</dbReference>
<name>A0A7H9B1Q5_ZYGMR</name>
<protein>
    <recommendedName>
        <fullName evidence="5">N-glycosylation protein EOS1</fullName>
    </recommendedName>
</protein>
<dbReference type="OrthoDB" id="2139606at2759"/>
<dbReference type="GeneID" id="59236080"/>
<evidence type="ECO:0008006" key="5">
    <source>
        <dbReference type="Google" id="ProtNLM"/>
    </source>
</evidence>
<dbReference type="AlphaFoldDB" id="A0A7H9B1Q5"/>